<dbReference type="Proteomes" id="UP000239861">
    <property type="component" value="Unassembled WGS sequence"/>
</dbReference>
<keyword evidence="3" id="KW-1185">Reference proteome</keyword>
<proteinExistence type="predicted"/>
<sequence length="46" mass="5265">MDKILLIVITLFAVYYIYHSISKNKGCNCGKKSCGIKKDEKTKLKK</sequence>
<comment type="caution">
    <text evidence="2">The sequence shown here is derived from an EMBL/GenBank/DDBJ whole genome shotgun (WGS) entry which is preliminary data.</text>
</comment>
<reference evidence="3" key="1">
    <citation type="submission" date="2017-09" db="EMBL/GenBank/DDBJ databases">
        <title>Arcobacter canalis sp. nov., a new species isolated from a water canal contaminated with urban sewage.</title>
        <authorList>
            <person name="Perez-Cataluna A."/>
            <person name="Salas-Masso N."/>
            <person name="Figueras M.J."/>
        </authorList>
    </citation>
    <scope>NUCLEOTIDE SEQUENCE [LARGE SCALE GENOMIC DNA]</scope>
    <source>
        <strain evidence="3">CECT 7727</strain>
    </source>
</reference>
<evidence type="ECO:0000313" key="1">
    <source>
        <dbReference type="EMBL" id="PHO14280.1"/>
    </source>
</evidence>
<dbReference type="Proteomes" id="UP000224740">
    <property type="component" value="Unassembled WGS sequence"/>
</dbReference>
<gene>
    <name evidence="2" type="ORF">B0F89_1384</name>
    <name evidence="1" type="ORF">CPH92_12705</name>
</gene>
<reference evidence="1" key="2">
    <citation type="submission" date="2017-09" db="EMBL/GenBank/DDBJ databases">
        <authorList>
            <person name="Perez-Cataluna A."/>
            <person name="Figueras M.J."/>
            <person name="Salas-Masso N."/>
        </authorList>
    </citation>
    <scope>NUCLEOTIDE SEQUENCE</scope>
    <source>
        <strain evidence="1">CECT 7727</strain>
    </source>
</reference>
<evidence type="ECO:0000313" key="4">
    <source>
        <dbReference type="Proteomes" id="UP000239861"/>
    </source>
</evidence>
<dbReference type="EMBL" id="PTIW01000038">
    <property type="protein sequence ID" value="PPK58406.1"/>
    <property type="molecule type" value="Genomic_DNA"/>
</dbReference>
<dbReference type="EMBL" id="NXAO01000063">
    <property type="protein sequence ID" value="PHO14280.1"/>
    <property type="molecule type" value="Genomic_DNA"/>
</dbReference>
<organism evidence="2 4">
    <name type="scientific">Malaciobacter marinus</name>
    <dbReference type="NCBI Taxonomy" id="505249"/>
    <lineage>
        <taxon>Bacteria</taxon>
        <taxon>Pseudomonadati</taxon>
        <taxon>Campylobacterota</taxon>
        <taxon>Epsilonproteobacteria</taxon>
        <taxon>Campylobacterales</taxon>
        <taxon>Arcobacteraceae</taxon>
        <taxon>Malaciobacter</taxon>
    </lineage>
</organism>
<evidence type="ECO:0000313" key="3">
    <source>
        <dbReference type="Proteomes" id="UP000224740"/>
    </source>
</evidence>
<accession>A0AB36ZSY6</accession>
<evidence type="ECO:0000313" key="2">
    <source>
        <dbReference type="EMBL" id="PPK58406.1"/>
    </source>
</evidence>
<name>A0AB36ZSY6_9BACT</name>
<reference evidence="2 4" key="3">
    <citation type="submission" date="2018-02" db="EMBL/GenBank/DDBJ databases">
        <title>Subsurface microbial communities from deep shales in Ohio and West Virginia, USA.</title>
        <authorList>
            <person name="Wrighton K."/>
        </authorList>
    </citation>
    <scope>NUCLEOTIDE SEQUENCE [LARGE SCALE GENOMIC DNA]</scope>
    <source>
        <strain evidence="2 4">MARC-MIP3H16</strain>
    </source>
</reference>
<protein>
    <submittedName>
        <fullName evidence="1">FeoB-associated Cys-rich membrane protein</fullName>
    </submittedName>
</protein>
<dbReference type="RefSeq" id="WP_099312386.1">
    <property type="nucleotide sequence ID" value="NZ_CP032101.1"/>
</dbReference>
<dbReference type="AlphaFoldDB" id="A0AB36ZSY6"/>